<comment type="caution">
    <text evidence="1">The sequence shown here is derived from an EMBL/GenBank/DDBJ whole genome shotgun (WGS) entry which is preliminary data.</text>
</comment>
<name>A0A8I3A6R6_9AGAM</name>
<evidence type="ECO:0000313" key="1">
    <source>
        <dbReference type="EMBL" id="KAG6372381.1"/>
    </source>
</evidence>
<dbReference type="AlphaFoldDB" id="A0A8I3A6R6"/>
<sequence length="107" mass="12238">MAHIVNLATQAFLSAHSKSKHFDPSTPDIDFLVIRDELDRDEVGLVCTITIKDVNYFVRHLSLQESSADKRHKTMELELLNTEWEQVQLLLSLLGVHAVRLIKCMPI</sequence>
<keyword evidence="2" id="KW-1185">Reference proteome</keyword>
<accession>A0A8I3A6R6</accession>
<gene>
    <name evidence="1" type="ORF">JVT61DRAFT_7836</name>
</gene>
<dbReference type="EMBL" id="JAGFBS010000028">
    <property type="protein sequence ID" value="KAG6372381.1"/>
    <property type="molecule type" value="Genomic_DNA"/>
</dbReference>
<reference evidence="1" key="1">
    <citation type="submission" date="2021-03" db="EMBL/GenBank/DDBJ databases">
        <title>Evolutionary innovations through gain and loss of genes in the ectomycorrhizal Boletales.</title>
        <authorList>
            <person name="Wu G."/>
            <person name="Miyauchi S."/>
            <person name="Morin E."/>
            <person name="Yang Z.-L."/>
            <person name="Xu J."/>
            <person name="Martin F.M."/>
        </authorList>
    </citation>
    <scope>NUCLEOTIDE SEQUENCE</scope>
    <source>
        <strain evidence="1">BR01</strain>
    </source>
</reference>
<dbReference type="OrthoDB" id="2693091at2759"/>
<dbReference type="Proteomes" id="UP000683000">
    <property type="component" value="Unassembled WGS sequence"/>
</dbReference>
<protein>
    <submittedName>
        <fullName evidence="1">Uncharacterized protein</fullName>
    </submittedName>
</protein>
<proteinExistence type="predicted"/>
<evidence type="ECO:0000313" key="2">
    <source>
        <dbReference type="Proteomes" id="UP000683000"/>
    </source>
</evidence>
<organism evidence="1 2">
    <name type="scientific">Boletus reticuloceps</name>
    <dbReference type="NCBI Taxonomy" id="495285"/>
    <lineage>
        <taxon>Eukaryota</taxon>
        <taxon>Fungi</taxon>
        <taxon>Dikarya</taxon>
        <taxon>Basidiomycota</taxon>
        <taxon>Agaricomycotina</taxon>
        <taxon>Agaricomycetes</taxon>
        <taxon>Agaricomycetidae</taxon>
        <taxon>Boletales</taxon>
        <taxon>Boletineae</taxon>
        <taxon>Boletaceae</taxon>
        <taxon>Boletoideae</taxon>
        <taxon>Boletus</taxon>
    </lineage>
</organism>